<comment type="caution">
    <text evidence="1">The sequence shown here is derived from an EMBL/GenBank/DDBJ whole genome shotgun (WGS) entry which is preliminary data.</text>
</comment>
<dbReference type="Proteomes" id="UP001652461">
    <property type="component" value="Unassembled WGS sequence"/>
</dbReference>
<dbReference type="Pfam" id="PF09148">
    <property type="entry name" value="DUF1934"/>
    <property type="match status" value="1"/>
</dbReference>
<reference evidence="1 2" key="1">
    <citation type="journal article" date="2021" name="ISME Commun">
        <title>Automated analysis of genomic sequences facilitates high-throughput and comprehensive description of bacteria.</title>
        <authorList>
            <person name="Hitch T.C.A."/>
        </authorList>
    </citation>
    <scope>NUCLEOTIDE SEQUENCE [LARGE SCALE GENOMIC DNA]</scope>
    <source>
        <strain evidence="1 2">Sanger_04</strain>
    </source>
</reference>
<gene>
    <name evidence="1" type="ORF">OCV63_13645</name>
</gene>
<dbReference type="RefSeq" id="WP_158364728.1">
    <property type="nucleotide sequence ID" value="NZ_JAOQKC010000021.1"/>
</dbReference>
<accession>A0ABT2S012</accession>
<dbReference type="EMBL" id="JAOQKC010000021">
    <property type="protein sequence ID" value="MCU6697925.1"/>
    <property type="molecule type" value="Genomic_DNA"/>
</dbReference>
<proteinExistence type="predicted"/>
<dbReference type="InterPro" id="IPR012674">
    <property type="entry name" value="Calycin"/>
</dbReference>
<evidence type="ECO:0000313" key="1">
    <source>
        <dbReference type="EMBL" id="MCU6697925.1"/>
    </source>
</evidence>
<keyword evidence="2" id="KW-1185">Reference proteome</keyword>
<dbReference type="SUPFAM" id="SSF50814">
    <property type="entry name" value="Lipocalins"/>
    <property type="match status" value="1"/>
</dbReference>
<evidence type="ECO:0000313" key="2">
    <source>
        <dbReference type="Proteomes" id="UP001652461"/>
    </source>
</evidence>
<dbReference type="InterPro" id="IPR015231">
    <property type="entry name" value="DUF1934"/>
</dbReference>
<protein>
    <submittedName>
        <fullName evidence="1">DUF1934 domain-containing protein</fullName>
    </submittedName>
</protein>
<sequence length="146" mass="16357">MKKEILLSIAGLHMVDEEGGNVEVVTAGDYYNRGGKHYVIYDEVVEGMNGHISNTIKIGENSLEVLKRGLTNTRMVFEEGKKTLTRYQTPFGVLDLGILAREVKIEESEEVIDVAVDYVLEVNEEQLAECNIKMNIRPREAGNLSL</sequence>
<dbReference type="Gene3D" id="2.40.128.20">
    <property type="match status" value="1"/>
</dbReference>
<name>A0ABT2S012_9FIRM</name>
<organism evidence="1 2">
    <name type="scientific">Laedolimicola ammoniilytica</name>
    <dbReference type="NCBI Taxonomy" id="2981771"/>
    <lineage>
        <taxon>Bacteria</taxon>
        <taxon>Bacillati</taxon>
        <taxon>Bacillota</taxon>
        <taxon>Clostridia</taxon>
        <taxon>Lachnospirales</taxon>
        <taxon>Lachnospiraceae</taxon>
        <taxon>Laedolimicola</taxon>
    </lineage>
</organism>